<dbReference type="RefSeq" id="WP_111356263.1">
    <property type="nucleotide sequence ID" value="NZ_NHSK01000074.1"/>
</dbReference>
<dbReference type="AlphaFoldDB" id="A0A327KNG3"/>
<dbReference type="Proteomes" id="UP000248863">
    <property type="component" value="Unassembled WGS sequence"/>
</dbReference>
<gene>
    <name evidence="1" type="ORF">CH338_06200</name>
</gene>
<evidence type="ECO:0000313" key="1">
    <source>
        <dbReference type="EMBL" id="RAI40430.1"/>
    </source>
</evidence>
<dbReference type="OrthoDB" id="8608962at2"/>
<protein>
    <submittedName>
        <fullName evidence="1">Uncharacterized protein</fullName>
    </submittedName>
</protein>
<organism evidence="1 2">
    <name type="scientific">Rhodoplanes elegans</name>
    <dbReference type="NCBI Taxonomy" id="29408"/>
    <lineage>
        <taxon>Bacteria</taxon>
        <taxon>Pseudomonadati</taxon>
        <taxon>Pseudomonadota</taxon>
        <taxon>Alphaproteobacteria</taxon>
        <taxon>Hyphomicrobiales</taxon>
        <taxon>Nitrobacteraceae</taxon>
        <taxon>Rhodoplanes</taxon>
    </lineage>
</organism>
<sequence length="63" mass="7120">MAETTIKMWAPWHPEHGFGEVWAASAFGNIDEAIRLNNARRIMGDDDRWKVVPVTVAREPSNA</sequence>
<reference evidence="1 2" key="1">
    <citation type="submission" date="2017-07" db="EMBL/GenBank/DDBJ databases">
        <title>Draft Genome Sequences of Select Purple Nonsulfur Bacteria.</title>
        <authorList>
            <person name="Lasarre B."/>
            <person name="Mckinlay J.B."/>
        </authorList>
    </citation>
    <scope>NUCLEOTIDE SEQUENCE [LARGE SCALE GENOMIC DNA]</scope>
    <source>
        <strain evidence="1 2">DSM 11907</strain>
    </source>
</reference>
<keyword evidence="2" id="KW-1185">Reference proteome</keyword>
<accession>A0A327KNG3</accession>
<evidence type="ECO:0000313" key="2">
    <source>
        <dbReference type="Proteomes" id="UP000248863"/>
    </source>
</evidence>
<proteinExistence type="predicted"/>
<comment type="caution">
    <text evidence="1">The sequence shown here is derived from an EMBL/GenBank/DDBJ whole genome shotgun (WGS) entry which is preliminary data.</text>
</comment>
<dbReference type="EMBL" id="NPEU01000041">
    <property type="protein sequence ID" value="RAI40430.1"/>
    <property type="molecule type" value="Genomic_DNA"/>
</dbReference>
<name>A0A327KNG3_9BRAD</name>